<sequence length="204" mass="23137">MDRTSVINAYKRYANIYDHVFGWIFHPGRMRSVEQMRCQTGDSVLEVGAGTGLSLPLYPPDVVIIGIDISPHMLSKAKILSERDGLENVAFAVADAQLLCFPDNTFDKVVAMYVASVVPDPQTFVAEIKRVCKPHGDIFFVNHFSHTNIWVRQFERFLTLFSHILGFRTDLSLDAFISQNQLIVKEITPINLFGYWSMVHAIND</sequence>
<dbReference type="Gene3D" id="3.40.50.150">
    <property type="entry name" value="Vaccinia Virus protein VP39"/>
    <property type="match status" value="1"/>
</dbReference>
<gene>
    <name evidence="2" type="ORF">BLE401_06290</name>
</gene>
<dbReference type="InterPro" id="IPR052356">
    <property type="entry name" value="Thiol_S-MT"/>
</dbReference>
<feature type="domain" description="Methyltransferase type 11" evidence="1">
    <location>
        <begin position="45"/>
        <end position="140"/>
    </location>
</feature>
<dbReference type="InterPro" id="IPR013216">
    <property type="entry name" value="Methyltransf_11"/>
</dbReference>
<dbReference type="Proteomes" id="UP000234271">
    <property type="component" value="Chromosome"/>
</dbReference>
<dbReference type="GO" id="GO:0032259">
    <property type="term" value="P:methylation"/>
    <property type="evidence" value="ECO:0007669"/>
    <property type="project" value="UniProtKB-KW"/>
</dbReference>
<dbReference type="RefSeq" id="WP_062155197.1">
    <property type="nucleotide sequence ID" value="NZ_CP012373.2"/>
</dbReference>
<accession>A0A2N9YD20</accession>
<dbReference type="KEGG" id="blep:AL038_17935"/>
<keyword evidence="2" id="KW-0489">Methyltransferase</keyword>
<dbReference type="Pfam" id="PF08241">
    <property type="entry name" value="Methyltransf_11"/>
    <property type="match status" value="1"/>
</dbReference>
<dbReference type="SUPFAM" id="SSF53335">
    <property type="entry name" value="S-adenosyl-L-methionine-dependent methyltransferases"/>
    <property type="match status" value="1"/>
</dbReference>
<evidence type="ECO:0000259" key="1">
    <source>
        <dbReference type="Pfam" id="PF08241"/>
    </source>
</evidence>
<dbReference type="CDD" id="cd02440">
    <property type="entry name" value="AdoMet_MTases"/>
    <property type="match status" value="1"/>
</dbReference>
<dbReference type="PANTHER" id="PTHR45036:SF1">
    <property type="entry name" value="METHYLTRANSFERASE LIKE 7A"/>
    <property type="match status" value="1"/>
</dbReference>
<dbReference type="EMBL" id="CP018889">
    <property type="protein sequence ID" value="AUI68347.1"/>
    <property type="molecule type" value="Genomic_DNA"/>
</dbReference>
<dbReference type="OrthoDB" id="9793058at2"/>
<protein>
    <submittedName>
        <fullName evidence="2">Methyltransferase domain-containing protein</fullName>
    </submittedName>
</protein>
<evidence type="ECO:0000313" key="3">
    <source>
        <dbReference type="Proteomes" id="UP000234271"/>
    </source>
</evidence>
<dbReference type="AlphaFoldDB" id="A0A2N9YD20"/>
<proteinExistence type="predicted"/>
<dbReference type="PANTHER" id="PTHR45036">
    <property type="entry name" value="METHYLTRANSFERASE LIKE 7B"/>
    <property type="match status" value="1"/>
</dbReference>
<dbReference type="InterPro" id="IPR029063">
    <property type="entry name" value="SAM-dependent_MTases_sf"/>
</dbReference>
<organism evidence="2 3">
    <name type="scientific">Beggiatoa leptomitoformis</name>
    <dbReference type="NCBI Taxonomy" id="288004"/>
    <lineage>
        <taxon>Bacteria</taxon>
        <taxon>Pseudomonadati</taxon>
        <taxon>Pseudomonadota</taxon>
        <taxon>Gammaproteobacteria</taxon>
        <taxon>Thiotrichales</taxon>
        <taxon>Thiotrichaceae</taxon>
        <taxon>Beggiatoa</taxon>
    </lineage>
</organism>
<dbReference type="STRING" id="288004.AL038_17935"/>
<dbReference type="GO" id="GO:0008757">
    <property type="term" value="F:S-adenosylmethionine-dependent methyltransferase activity"/>
    <property type="evidence" value="ECO:0007669"/>
    <property type="project" value="InterPro"/>
</dbReference>
<keyword evidence="3" id="KW-1185">Reference proteome</keyword>
<keyword evidence="2" id="KW-0808">Transferase</keyword>
<reference evidence="3" key="1">
    <citation type="submission" date="2016-12" db="EMBL/GenBank/DDBJ databases">
        <title>Complete Genome Sequence of Beggiatoa leptomitiformis D-401.</title>
        <authorList>
            <person name="Fomenkov A."/>
            <person name="Vincze T."/>
            <person name="Grabovich M."/>
            <person name="Anton B.P."/>
            <person name="Dubinina G."/>
            <person name="Orlova M."/>
            <person name="Belousova E."/>
            <person name="Roberts R.J."/>
        </authorList>
    </citation>
    <scope>NUCLEOTIDE SEQUENCE [LARGE SCALE GENOMIC DNA]</scope>
    <source>
        <strain evidence="3">D-401</strain>
    </source>
</reference>
<evidence type="ECO:0000313" key="2">
    <source>
        <dbReference type="EMBL" id="AUI68347.1"/>
    </source>
</evidence>
<name>A0A2N9YD20_9GAMM</name>